<protein>
    <recommendedName>
        <fullName evidence="5">Nucleoprotein TPR</fullName>
    </recommendedName>
</protein>
<dbReference type="PANTHER" id="PTHR18898:SF2">
    <property type="entry name" value="NUCLEOPROTEIN TPR"/>
    <property type="match status" value="1"/>
</dbReference>
<feature type="coiled-coil region" evidence="1">
    <location>
        <begin position="212"/>
        <end position="352"/>
    </location>
</feature>
<feature type="coiled-coil region" evidence="1">
    <location>
        <begin position="61"/>
        <end position="172"/>
    </location>
</feature>
<proteinExistence type="predicted"/>
<feature type="coiled-coil region" evidence="1">
    <location>
        <begin position="533"/>
        <end position="614"/>
    </location>
</feature>
<feature type="region of interest" description="Disordered" evidence="2">
    <location>
        <begin position="1267"/>
        <end position="1286"/>
    </location>
</feature>
<keyword evidence="4" id="KW-1185">Reference proteome</keyword>
<dbReference type="Proteomes" id="UP001620645">
    <property type="component" value="Unassembled WGS sequence"/>
</dbReference>
<feature type="coiled-coil region" evidence="1">
    <location>
        <begin position="778"/>
        <end position="939"/>
    </location>
</feature>
<evidence type="ECO:0008006" key="5">
    <source>
        <dbReference type="Google" id="ProtNLM"/>
    </source>
</evidence>
<feature type="region of interest" description="Disordered" evidence="2">
    <location>
        <begin position="616"/>
        <end position="660"/>
    </location>
</feature>
<evidence type="ECO:0000256" key="2">
    <source>
        <dbReference type="SAM" id="MobiDB-lite"/>
    </source>
</evidence>
<evidence type="ECO:0000313" key="4">
    <source>
        <dbReference type="Proteomes" id="UP001620645"/>
    </source>
</evidence>
<keyword evidence="1" id="KW-0175">Coiled coil</keyword>
<organism evidence="3 4">
    <name type="scientific">Heterodera schachtii</name>
    <name type="common">Sugarbeet cyst nematode worm</name>
    <name type="synonym">Tylenchus schachtii</name>
    <dbReference type="NCBI Taxonomy" id="97005"/>
    <lineage>
        <taxon>Eukaryota</taxon>
        <taxon>Metazoa</taxon>
        <taxon>Ecdysozoa</taxon>
        <taxon>Nematoda</taxon>
        <taxon>Chromadorea</taxon>
        <taxon>Rhabditida</taxon>
        <taxon>Tylenchina</taxon>
        <taxon>Tylenchomorpha</taxon>
        <taxon>Tylenchoidea</taxon>
        <taxon>Heteroderidae</taxon>
        <taxon>Heteroderinae</taxon>
        <taxon>Heterodera</taxon>
    </lineage>
</organism>
<feature type="region of interest" description="Disordered" evidence="2">
    <location>
        <begin position="1"/>
        <end position="38"/>
    </location>
</feature>
<dbReference type="EMBL" id="JBICCN010000251">
    <property type="protein sequence ID" value="KAL3083720.1"/>
    <property type="molecule type" value="Genomic_DNA"/>
</dbReference>
<reference evidence="3 4" key="1">
    <citation type="submission" date="2024-10" db="EMBL/GenBank/DDBJ databases">
        <authorList>
            <person name="Kim D."/>
        </authorList>
    </citation>
    <scope>NUCLEOTIDE SEQUENCE [LARGE SCALE GENOMIC DNA]</scope>
    <source>
        <strain evidence="3">Taebaek</strain>
    </source>
</reference>
<sequence length="1373" mass="157882">MDNNDPTPSSTQQQHSVAVDPGGGSAMETADSSVNDQLKSIDEQKRIAQLEHEIFTVCKQLDEKSEKFKEVQDQNALLKDRVGALEQGRLEASLFTESLVKSNDALIQEKTSLKNDLLGLEKRKDELEMQVSKLSNEKRRHLGDIDELRQKCDKLSDERVHLQIQIDDFQGEKTLVAYDKEQWKQEKEILLMSKQWYMNEITDREQKINDLRIQLIKDKSDMQRELALYEQRSNELTAKADQLQDTLLDRERELDTLRDQFKKSLSDQTSRLNELEAELRARERLANVYKANSEAANAEIAELNDTEVRLQAQLKEAEQIVHNYTAEMERAAEEQKKTITEKDAEIKRLNDEVVKSTELLNAGFRLNRADEDLIQLSPAAAVASSLLKSGMSLTSIYAEHCRVMAELDKKNDEFKQLERYVTELIEELDSKAPKFQEQRKAYEQICERNECLRLQNDLLSKERQKLQTNADALHRELMFTKRELERYQREHNLLTIQVQRLLFIVEKGPEALEYNNGTENGGNDSDEYLFNNIRELHTKNIELAEALERMQENQDKIIANYHNTEIESLKQANHQAQDDLRLLRDNYAKQELLIRELSEQREQYRQLYEQQQMMGDNTTPATAGLTAPSANSNASSLSSAATTTNAVDQPPQQMQKRRESLDTLQSELYMWRSKAERLQETLSYVNDDRQTNEKTLNERIEQQLEQISSMRTTIGRLESDLEFQNKNQQLLSKQIDSYMMDLKRSGDALSDAKRQLETLQFKYDFIYLFSKQYGTIERQRMQAIREQLEKDLAASNRTIEALRNELASKEMELLEQAKSLSEAVNKSEDERSKYEQQQMTLEKTGHEAQLKVAQCQAEIEKLQLDCEQNLAKFTELSDANLRLTTDLAREIAKTEEFERRLADTNNVMNAEREQHQQSLQMLEQEKLRLNDEIKEFMKRDEENVQKQGVYLDEIQKLVQQNSFMERLNQTIASPTSSNSLNASFIAGTPNTSYMAEQQQQQHNDRMNVIIGYMRAEKQKETEMRMNAELELQRIRTQATIDQHKIVHMEAEVAKLRAEAEKAQLLTQLNALCEVKSRYQQLNKTHEDISQRFAELEGRTRELEQAQLTAQADKRNLDAQIEAATKELATRTQENKNLMVRYNKAMAIASKYSPELVHILQGDNEKLQSSLAQREKEVQLLNAEGERLGDHVKNLSTELAELKTKSDKLTSELSAVKTFARKFRDERNKLELENKELEADLKGKNEELVRLREQSAASALETAAAALSADTSAAGEPRSPVPPTLSGTVPGAIAAGALSAIRAAVGAGEGGGAGADNSLRRRMDQLMKEKQELLDKVKKLEEHNKVLQRELDESNEKVTRMDMAEKLLKSTQKN</sequence>
<gene>
    <name evidence="3" type="ORF">niasHS_008417</name>
</gene>
<name>A0ABD2J0R8_HETSC</name>
<feature type="compositionally biased region" description="Low complexity" evidence="2">
    <location>
        <begin position="626"/>
        <end position="646"/>
    </location>
</feature>
<feature type="coiled-coil region" evidence="1">
    <location>
        <begin position="1012"/>
        <end position="1133"/>
    </location>
</feature>
<feature type="coiled-coil region" evidence="1">
    <location>
        <begin position="1163"/>
        <end position="1253"/>
    </location>
</feature>
<evidence type="ECO:0000313" key="3">
    <source>
        <dbReference type="EMBL" id="KAL3083720.1"/>
    </source>
</evidence>
<comment type="caution">
    <text evidence="3">The sequence shown here is derived from an EMBL/GenBank/DDBJ whole genome shotgun (WGS) entry which is preliminary data.</text>
</comment>
<feature type="compositionally biased region" description="Polar residues" evidence="2">
    <location>
        <begin position="1"/>
        <end position="16"/>
    </location>
</feature>
<evidence type="ECO:0000256" key="1">
    <source>
        <dbReference type="SAM" id="Coils"/>
    </source>
</evidence>
<feature type="coiled-coil region" evidence="1">
    <location>
        <begin position="1315"/>
        <end position="1363"/>
    </location>
</feature>
<accession>A0ABD2J0R8</accession>
<feature type="coiled-coil region" evidence="1">
    <location>
        <begin position="407"/>
        <end position="497"/>
    </location>
</feature>
<dbReference type="Gene3D" id="1.20.1170.10">
    <property type="match status" value="1"/>
</dbReference>
<dbReference type="PANTHER" id="PTHR18898">
    <property type="entry name" value="NUCLEOPROTEIN TPR-RELATED"/>
    <property type="match status" value="1"/>
</dbReference>